<feature type="transmembrane region" description="Helical" evidence="1">
    <location>
        <begin position="192"/>
        <end position="209"/>
    </location>
</feature>
<dbReference type="EMBL" id="FWWY01000001">
    <property type="protein sequence ID" value="SMC04019.1"/>
    <property type="molecule type" value="Genomic_DNA"/>
</dbReference>
<proteinExistence type="predicted"/>
<feature type="transmembrane region" description="Helical" evidence="1">
    <location>
        <begin position="448"/>
        <end position="470"/>
    </location>
</feature>
<feature type="transmembrane region" description="Helical" evidence="1">
    <location>
        <begin position="135"/>
        <end position="152"/>
    </location>
</feature>
<evidence type="ECO:0000256" key="1">
    <source>
        <dbReference type="SAM" id="Phobius"/>
    </source>
</evidence>
<reference evidence="3" key="1">
    <citation type="submission" date="2017-04" db="EMBL/GenBank/DDBJ databases">
        <authorList>
            <person name="Varghese N."/>
            <person name="Submissions S."/>
        </authorList>
    </citation>
    <scope>NUCLEOTIDE SEQUENCE [LARGE SCALE GENOMIC DNA]</scope>
    <source>
        <strain evidence="3">DSM 9293</strain>
    </source>
</reference>
<dbReference type="AlphaFoldDB" id="A0A1W1WCX2"/>
<feature type="transmembrane region" description="Helical" evidence="1">
    <location>
        <begin position="46"/>
        <end position="70"/>
    </location>
</feature>
<feature type="transmembrane region" description="Helical" evidence="1">
    <location>
        <begin position="82"/>
        <end position="101"/>
    </location>
</feature>
<dbReference type="OrthoDB" id="9926011at2"/>
<feature type="transmembrane region" description="Helical" evidence="1">
    <location>
        <begin position="229"/>
        <end position="250"/>
    </location>
</feature>
<dbReference type="Proteomes" id="UP000192660">
    <property type="component" value="Unassembled WGS sequence"/>
</dbReference>
<organism evidence="2 3">
    <name type="scientific">Sulfobacillus thermosulfidooxidans (strain DSM 9293 / VKM B-1269 / AT-1)</name>
    <dbReference type="NCBI Taxonomy" id="929705"/>
    <lineage>
        <taxon>Bacteria</taxon>
        <taxon>Bacillati</taxon>
        <taxon>Bacillota</taxon>
        <taxon>Clostridia</taxon>
        <taxon>Eubacteriales</taxon>
        <taxon>Clostridiales Family XVII. Incertae Sedis</taxon>
        <taxon>Sulfobacillus</taxon>
    </lineage>
</organism>
<sequence length="501" mass="57422">MNRMYSKTGWQVLGEIYWRRFKAQSLYWLRSIGIDPNNRDIFSRLYIVYIFIIVGIWVGVSYSGLLTLAWHLGHTLHKPLGAILPPIAILAAVLSITLTVARSPLYLTHGDIEWALSSPISPRLFVPFYVIPRQIRLFLLSYLIVSLAALFLHTPHEAVLAVSFALWMVTANSLGWIIAAIHYSRHAKPYRYFWVAVLISLLTLVFLFHQDLIIVAQRVEPYPSHFVELTLLLGGLWFLGFLVASHINLLSVQEASELYADIADLGIIYLPNRDLVQQIHTRKRLAKKRVIGRLPSWPKPYFEIGRFVITLSRQPRYLLTLVELSLLFRAGIVLLAKTSNHWAWLFWLFIAYRFRRGHLSQIFIEDVTNPFLYQFWPDSIVLHFIQSSILPVLIVFLLTTGFWWILPLSIPLTGMHLLFVTSLILSWVLGEATALMKSIQSKTAGDNYHVAAVMASGLVLLLATVLHHIAWAPLIPLVLMTSLWRQYQTEKPPLRAHLGKN</sequence>
<gene>
    <name evidence="2" type="ORF">SAMN00768000_1416</name>
</gene>
<feature type="transmembrane region" description="Helical" evidence="1">
    <location>
        <begin position="158"/>
        <end position="180"/>
    </location>
</feature>
<keyword evidence="1" id="KW-0812">Transmembrane</keyword>
<keyword evidence="1" id="KW-0472">Membrane</keyword>
<keyword evidence="1" id="KW-1133">Transmembrane helix</keyword>
<keyword evidence="3" id="KW-1185">Reference proteome</keyword>
<evidence type="ECO:0000313" key="2">
    <source>
        <dbReference type="EMBL" id="SMC04019.1"/>
    </source>
</evidence>
<protein>
    <submittedName>
        <fullName evidence="2">Uncharacterized protein</fullName>
    </submittedName>
</protein>
<evidence type="ECO:0000313" key="3">
    <source>
        <dbReference type="Proteomes" id="UP000192660"/>
    </source>
</evidence>
<accession>A0A1W1WCX2</accession>
<feature type="transmembrane region" description="Helical" evidence="1">
    <location>
        <begin position="380"/>
        <end position="405"/>
    </location>
</feature>
<name>A0A1W1WCX2_SULTA</name>
<dbReference type="RefSeq" id="WP_139793492.1">
    <property type="nucleotide sequence ID" value="NZ_FWWY01000001.1"/>
</dbReference>
<feature type="transmembrane region" description="Helical" evidence="1">
    <location>
        <begin position="417"/>
        <end position="436"/>
    </location>
</feature>